<accession>A0ABY0XXH3</accession>
<reference evidence="1 2" key="1">
    <citation type="submission" date="2016-10" db="EMBL/GenBank/DDBJ databases">
        <authorList>
            <person name="Varghese N."/>
            <person name="Submissions S."/>
        </authorList>
    </citation>
    <scope>NUCLEOTIDE SEQUENCE [LARGE SCALE GENOMIC DNA]</scope>
    <source>
        <strain evidence="1 2">DSM 18327</strain>
    </source>
</reference>
<dbReference type="EMBL" id="FNRV01000001">
    <property type="protein sequence ID" value="SEC46918.1"/>
    <property type="molecule type" value="Genomic_DNA"/>
</dbReference>
<gene>
    <name evidence="1" type="ORF">SAMN05216205_2410</name>
</gene>
<sequence>MSMLRNAVESIQVGMEDFHEDDDRRVLSAIRNLYAGILLLFKYKLQQLSPINSDEALLKTRVIPVTDPATGEVIWIGKGKKTVEVQDIIERLNALGITGVDWKLLKALQDIRNDIEHYYSQLPVERMKEAVANALHLITQFCEPHLDERPVDILGQECWDLMLSVTAVFEAELRACQENLNSVSWPFDAVTESIDSMVCPECESRLVKVTDPTATRDAITFICSSCQEEALYAAVVGPAVSARMAGRNHWRVKDGDEPVTCACPECGEDALLVDEGECAACFSELEYSSCEDCEEPLSLEERLYSEGKCSYCQHRWDKIMAE</sequence>
<name>A0ABY0XXH3_9PSED</name>
<proteinExistence type="predicted"/>
<dbReference type="Proteomes" id="UP000199665">
    <property type="component" value="Unassembled WGS sequence"/>
</dbReference>
<evidence type="ECO:0000313" key="1">
    <source>
        <dbReference type="EMBL" id="SEC46918.1"/>
    </source>
</evidence>
<keyword evidence="2" id="KW-1185">Reference proteome</keyword>
<comment type="caution">
    <text evidence="1">The sequence shown here is derived from an EMBL/GenBank/DDBJ whole genome shotgun (WGS) entry which is preliminary data.</text>
</comment>
<evidence type="ECO:0000313" key="2">
    <source>
        <dbReference type="Proteomes" id="UP000199665"/>
    </source>
</evidence>
<organism evidence="1 2">
    <name type="scientific">Pseudomonas mohnii</name>
    <dbReference type="NCBI Taxonomy" id="395600"/>
    <lineage>
        <taxon>Bacteria</taxon>
        <taxon>Pseudomonadati</taxon>
        <taxon>Pseudomonadota</taxon>
        <taxon>Gammaproteobacteria</taxon>
        <taxon>Pseudomonadales</taxon>
        <taxon>Pseudomonadaceae</taxon>
        <taxon>Pseudomonas</taxon>
    </lineage>
</organism>
<protein>
    <submittedName>
        <fullName evidence="1">Uncharacterized protein</fullName>
    </submittedName>
</protein>